<keyword evidence="1" id="KW-0812">Transmembrane</keyword>
<sequence length="577" mass="64464">MDFRPLLLGLLLWCPALLANTEATMDEINTLLYQYPQQANEQLLQLEQKLKQTPADEQTQLRLSMLKCFTQLELGEFQAAINLAQWGEARAKQLGLEQARPYFMSCLADAYSGFNDLEHAMPLLDSAVFLARHQQQPQALVMALRFRGQEDTENDNFSSAIEDLRLALDAYDDIMKQEQHWAWPPKAYVLAAMGNLLYVSGDLERGLEYNQKGLEDPAAQGKIRQVLLLNSARIAATLKNNSLSASLLKQAKQLLPEIKSAQQLAISYAIIASIEFELGDVSNAENIALVALNTFEQQGSELHAMRTRRLLAEVYLQQGKLQQASEQLEKVENTAYKTNSYYELKVALTMLAQSKARAGEFKSAYALMERAAEATAKANANANTAQLLQYKARLAQQSAASTQAELIEENLQQKYRFNWLYTIMLMLTLILVIVALALFIRSSRPVTTPQQVTNDGAFSGMELLEHAMQHAKRGNYPLSVILLSLVVEDAQTLEQLRSQLELSLRETDSILALHADEWLILLPYTSHKGLERVMTQLNPLLAPTARVAGHASLQQFDSSTSLLKRASCRGLSQSSLA</sequence>
<accession>A0ABX7R427</accession>
<dbReference type="Proteomes" id="UP000663207">
    <property type="component" value="Chromosome"/>
</dbReference>
<organism evidence="3 4">
    <name type="scientific">Shewanella sedimentimangrovi</name>
    <dbReference type="NCBI Taxonomy" id="2814293"/>
    <lineage>
        <taxon>Bacteria</taxon>
        <taxon>Pseudomonadati</taxon>
        <taxon>Pseudomonadota</taxon>
        <taxon>Gammaproteobacteria</taxon>
        <taxon>Alteromonadales</taxon>
        <taxon>Shewanellaceae</taxon>
        <taxon>Shewanella</taxon>
    </lineage>
</organism>
<name>A0ABX7R427_9GAMM</name>
<feature type="transmembrane region" description="Helical" evidence="1">
    <location>
        <begin position="419"/>
        <end position="440"/>
    </location>
</feature>
<evidence type="ECO:0008006" key="5">
    <source>
        <dbReference type="Google" id="ProtNLM"/>
    </source>
</evidence>
<keyword evidence="4" id="KW-1185">Reference proteome</keyword>
<keyword evidence="2" id="KW-0732">Signal</keyword>
<proteinExistence type="predicted"/>
<evidence type="ECO:0000256" key="1">
    <source>
        <dbReference type="SAM" id="Phobius"/>
    </source>
</evidence>
<dbReference type="RefSeq" id="WP_207380781.1">
    <property type="nucleotide sequence ID" value="NZ_CP071502.1"/>
</dbReference>
<keyword evidence="1" id="KW-0472">Membrane</keyword>
<evidence type="ECO:0000256" key="2">
    <source>
        <dbReference type="SAM" id="SignalP"/>
    </source>
</evidence>
<feature type="chain" id="PRO_5046286842" description="GGDEF domain-containing protein" evidence="2">
    <location>
        <begin position="20"/>
        <end position="577"/>
    </location>
</feature>
<evidence type="ECO:0000313" key="4">
    <source>
        <dbReference type="Proteomes" id="UP000663207"/>
    </source>
</evidence>
<dbReference type="SUPFAM" id="SSF48452">
    <property type="entry name" value="TPR-like"/>
    <property type="match status" value="2"/>
</dbReference>
<dbReference type="Gene3D" id="1.25.40.10">
    <property type="entry name" value="Tetratricopeptide repeat domain"/>
    <property type="match status" value="2"/>
</dbReference>
<reference evidence="3 4" key="1">
    <citation type="submission" date="2021-03" db="EMBL/GenBank/DDBJ databases">
        <title>Novel species identification of genus Shewanella.</title>
        <authorList>
            <person name="Liu G."/>
            <person name="Zhang Q."/>
        </authorList>
    </citation>
    <scope>NUCLEOTIDE SEQUENCE [LARGE SCALE GENOMIC DNA]</scope>
    <source>
        <strain evidence="3 4">FJAT-52962</strain>
    </source>
</reference>
<gene>
    <name evidence="3" type="ORF">JYB85_01680</name>
</gene>
<dbReference type="InterPro" id="IPR011990">
    <property type="entry name" value="TPR-like_helical_dom_sf"/>
</dbReference>
<feature type="signal peptide" evidence="2">
    <location>
        <begin position="1"/>
        <end position="19"/>
    </location>
</feature>
<dbReference type="EMBL" id="CP071502">
    <property type="protein sequence ID" value="QSX37583.1"/>
    <property type="molecule type" value="Genomic_DNA"/>
</dbReference>
<keyword evidence="1" id="KW-1133">Transmembrane helix</keyword>
<evidence type="ECO:0000313" key="3">
    <source>
        <dbReference type="EMBL" id="QSX37583.1"/>
    </source>
</evidence>
<protein>
    <recommendedName>
        <fullName evidence="5">GGDEF domain-containing protein</fullName>
    </recommendedName>
</protein>